<dbReference type="GO" id="GO:0050821">
    <property type="term" value="P:protein stabilization"/>
    <property type="evidence" value="ECO:0007669"/>
    <property type="project" value="TreeGrafter"/>
</dbReference>
<dbReference type="GO" id="GO:0006457">
    <property type="term" value="P:protein folding"/>
    <property type="evidence" value="ECO:0007669"/>
    <property type="project" value="TreeGrafter"/>
</dbReference>
<dbReference type="GO" id="GO:0008270">
    <property type="term" value="F:zinc ion binding"/>
    <property type="evidence" value="ECO:0007669"/>
    <property type="project" value="UniProtKB-KW"/>
</dbReference>
<organism evidence="7 8">
    <name type="scientific">Carassius auratus</name>
    <name type="common">Goldfish</name>
    <dbReference type="NCBI Taxonomy" id="7957"/>
    <lineage>
        <taxon>Eukaryota</taxon>
        <taxon>Metazoa</taxon>
        <taxon>Chordata</taxon>
        <taxon>Craniata</taxon>
        <taxon>Vertebrata</taxon>
        <taxon>Euteleostomi</taxon>
        <taxon>Actinopterygii</taxon>
        <taxon>Neopterygii</taxon>
        <taxon>Teleostei</taxon>
        <taxon>Ostariophysi</taxon>
        <taxon>Cypriniformes</taxon>
        <taxon>Cyprinidae</taxon>
        <taxon>Cyprininae</taxon>
        <taxon>Carassius</taxon>
    </lineage>
</organism>
<sequence length="194" mass="21496">MTSRLCFFLFRPRIPRSRGAVPKTSCSTAGGKHEEAQKRATSSSLHLSHSLLEPSVSHSGGRLSFCRSFSTSVRRTEAIGQLQSTHYHLVYTCKVCSTRSMKKISKIAYHKGVVIVTCPGCKNHHIIADNLKWFSDLEGKRNIEEILAAKGESVQRVQGDEALEIFAEESIKEVSKNNPDDPKPTHLSDGSDKT</sequence>
<keyword evidence="2 4" id="KW-0863">Zinc-finger</keyword>
<keyword evidence="1" id="KW-0479">Metal-binding</keyword>
<dbReference type="GO" id="GO:0051087">
    <property type="term" value="F:protein-folding chaperone binding"/>
    <property type="evidence" value="ECO:0007669"/>
    <property type="project" value="TreeGrafter"/>
</dbReference>
<dbReference type="PANTHER" id="PTHR20922:SF13">
    <property type="entry name" value="DNL-TYPE ZINC FINGER PROTEIN"/>
    <property type="match status" value="1"/>
</dbReference>
<protein>
    <submittedName>
        <fullName evidence="8">DNL-type zinc finger protein-like isoform X1</fullName>
    </submittedName>
</protein>
<dbReference type="GO" id="GO:0030150">
    <property type="term" value="P:protein import into mitochondrial matrix"/>
    <property type="evidence" value="ECO:0007669"/>
    <property type="project" value="TreeGrafter"/>
</dbReference>
<dbReference type="OrthoDB" id="512667at2759"/>
<dbReference type="GO" id="GO:0005739">
    <property type="term" value="C:mitochondrion"/>
    <property type="evidence" value="ECO:0007669"/>
    <property type="project" value="TreeGrafter"/>
</dbReference>
<dbReference type="GeneID" id="113039016"/>
<proteinExistence type="predicted"/>
<dbReference type="KEGG" id="caua:113039016"/>
<feature type="region of interest" description="Disordered" evidence="5">
    <location>
        <begin position="173"/>
        <end position="194"/>
    </location>
</feature>
<evidence type="ECO:0000313" key="8">
    <source>
        <dbReference type="RefSeq" id="XP_026052665.1"/>
    </source>
</evidence>
<dbReference type="InterPro" id="IPR024158">
    <property type="entry name" value="Mt_import_TIM15"/>
</dbReference>
<dbReference type="AlphaFoldDB" id="A0A6P6IY06"/>
<evidence type="ECO:0000256" key="4">
    <source>
        <dbReference type="PROSITE-ProRule" id="PRU00834"/>
    </source>
</evidence>
<evidence type="ECO:0000256" key="2">
    <source>
        <dbReference type="ARBA" id="ARBA00022771"/>
    </source>
</evidence>
<keyword evidence="7" id="KW-1185">Reference proteome</keyword>
<evidence type="ECO:0000259" key="6">
    <source>
        <dbReference type="PROSITE" id="PS51501"/>
    </source>
</evidence>
<keyword evidence="3" id="KW-0862">Zinc</keyword>
<name>A0A6P6IY06_CARAU</name>
<reference evidence="8" key="1">
    <citation type="submission" date="2025-08" db="UniProtKB">
        <authorList>
            <consortium name="RefSeq"/>
        </authorList>
    </citation>
    <scope>IDENTIFICATION</scope>
    <source>
        <strain evidence="8">Wakin</strain>
        <tissue evidence="8">Muscle</tissue>
    </source>
</reference>
<feature type="region of interest" description="Disordered" evidence="5">
    <location>
        <begin position="18"/>
        <end position="46"/>
    </location>
</feature>
<dbReference type="PANTHER" id="PTHR20922">
    <property type="entry name" value="DNL-TYPE ZINC FINGER PROTEIN"/>
    <property type="match status" value="1"/>
</dbReference>
<gene>
    <name evidence="8" type="primary">LOC113039016</name>
</gene>
<accession>A0A6P6IY06</accession>
<feature type="domain" description="DNL-type" evidence="6">
    <location>
        <begin position="82"/>
        <end position="179"/>
    </location>
</feature>
<dbReference type="InterPro" id="IPR007853">
    <property type="entry name" value="Znf_DNL-typ"/>
</dbReference>
<evidence type="ECO:0000256" key="3">
    <source>
        <dbReference type="ARBA" id="ARBA00022833"/>
    </source>
</evidence>
<dbReference type="RefSeq" id="XP_026052665.1">
    <property type="nucleotide sequence ID" value="XM_026196880.1"/>
</dbReference>
<dbReference type="PROSITE" id="PS51501">
    <property type="entry name" value="ZF_DNL"/>
    <property type="match status" value="1"/>
</dbReference>
<evidence type="ECO:0000256" key="1">
    <source>
        <dbReference type="ARBA" id="ARBA00022723"/>
    </source>
</evidence>
<evidence type="ECO:0000256" key="5">
    <source>
        <dbReference type="SAM" id="MobiDB-lite"/>
    </source>
</evidence>
<dbReference type="Pfam" id="PF05180">
    <property type="entry name" value="zf-DNL"/>
    <property type="match status" value="1"/>
</dbReference>
<dbReference type="Proteomes" id="UP000515129">
    <property type="component" value="Chromosome 21"/>
</dbReference>
<evidence type="ECO:0000313" key="7">
    <source>
        <dbReference type="Proteomes" id="UP000515129"/>
    </source>
</evidence>